<evidence type="ECO:0000313" key="14">
    <source>
        <dbReference type="Proteomes" id="UP001144280"/>
    </source>
</evidence>
<keyword evidence="9" id="KW-0175">Coiled coil</keyword>
<dbReference type="SUPFAM" id="SSF55874">
    <property type="entry name" value="ATPase domain of HSP90 chaperone/DNA topoisomerase II/histidine kinase"/>
    <property type="match status" value="1"/>
</dbReference>
<gene>
    <name evidence="13" type="ORF">Pa4123_25310</name>
</gene>
<evidence type="ECO:0000256" key="11">
    <source>
        <dbReference type="SAM" id="Phobius"/>
    </source>
</evidence>
<keyword evidence="5" id="KW-0547">Nucleotide-binding</keyword>
<reference evidence="13" key="1">
    <citation type="submission" date="2022-12" db="EMBL/GenBank/DDBJ databases">
        <title>New Phytohabitans aurantiacus sp. RD004123 nov., an actinomycete isolated from soil.</title>
        <authorList>
            <person name="Triningsih D.W."/>
            <person name="Harunari E."/>
            <person name="Igarashi Y."/>
        </authorList>
    </citation>
    <scope>NUCLEOTIDE SEQUENCE</scope>
    <source>
        <strain evidence="13">RD004123</strain>
    </source>
</reference>
<keyword evidence="11" id="KW-0472">Membrane</keyword>
<keyword evidence="14" id="KW-1185">Reference proteome</keyword>
<feature type="transmembrane region" description="Helical" evidence="11">
    <location>
        <begin position="132"/>
        <end position="151"/>
    </location>
</feature>
<dbReference type="InterPro" id="IPR036890">
    <property type="entry name" value="HATPase_C_sf"/>
</dbReference>
<dbReference type="EMBL" id="BSDI01000009">
    <property type="protein sequence ID" value="GLH97256.1"/>
    <property type="molecule type" value="Genomic_DNA"/>
</dbReference>
<accession>A0ABQ5QRJ7</accession>
<evidence type="ECO:0000259" key="12">
    <source>
        <dbReference type="SMART" id="SM00387"/>
    </source>
</evidence>
<dbReference type="SMART" id="SM00387">
    <property type="entry name" value="HATPase_c"/>
    <property type="match status" value="1"/>
</dbReference>
<dbReference type="InterPro" id="IPR050482">
    <property type="entry name" value="Sensor_HK_TwoCompSys"/>
</dbReference>
<dbReference type="GO" id="GO:0016301">
    <property type="term" value="F:kinase activity"/>
    <property type="evidence" value="ECO:0007669"/>
    <property type="project" value="UniProtKB-KW"/>
</dbReference>
<comment type="caution">
    <text evidence="13">The sequence shown here is derived from an EMBL/GenBank/DDBJ whole genome shotgun (WGS) entry which is preliminary data.</text>
</comment>
<dbReference type="Gene3D" id="1.20.5.1930">
    <property type="match status" value="1"/>
</dbReference>
<feature type="transmembrane region" description="Helical" evidence="11">
    <location>
        <begin position="65"/>
        <end position="88"/>
    </location>
</feature>
<evidence type="ECO:0000256" key="8">
    <source>
        <dbReference type="ARBA" id="ARBA00023012"/>
    </source>
</evidence>
<dbReference type="InterPro" id="IPR011712">
    <property type="entry name" value="Sig_transdc_His_kin_sub3_dim/P"/>
</dbReference>
<dbReference type="Pfam" id="PF07730">
    <property type="entry name" value="HisKA_3"/>
    <property type="match status" value="1"/>
</dbReference>
<protein>
    <recommendedName>
        <fullName evidence="2">histidine kinase</fullName>
        <ecNumber evidence="2">2.7.13.3</ecNumber>
    </recommendedName>
</protein>
<dbReference type="PANTHER" id="PTHR24421">
    <property type="entry name" value="NITRATE/NITRITE SENSOR PROTEIN NARX-RELATED"/>
    <property type="match status" value="1"/>
</dbReference>
<organism evidence="13 14">
    <name type="scientific">Phytohabitans aurantiacus</name>
    <dbReference type="NCBI Taxonomy" id="3016789"/>
    <lineage>
        <taxon>Bacteria</taxon>
        <taxon>Bacillati</taxon>
        <taxon>Actinomycetota</taxon>
        <taxon>Actinomycetes</taxon>
        <taxon>Micromonosporales</taxon>
        <taxon>Micromonosporaceae</taxon>
    </lineage>
</organism>
<evidence type="ECO:0000256" key="3">
    <source>
        <dbReference type="ARBA" id="ARBA00022553"/>
    </source>
</evidence>
<evidence type="ECO:0000256" key="10">
    <source>
        <dbReference type="SAM" id="MobiDB-lite"/>
    </source>
</evidence>
<keyword evidence="3" id="KW-0597">Phosphoprotein</keyword>
<evidence type="ECO:0000256" key="2">
    <source>
        <dbReference type="ARBA" id="ARBA00012438"/>
    </source>
</evidence>
<dbReference type="Gene3D" id="3.30.565.10">
    <property type="entry name" value="Histidine kinase-like ATPase, C-terminal domain"/>
    <property type="match status" value="1"/>
</dbReference>
<keyword evidence="11" id="KW-1133">Transmembrane helix</keyword>
<sequence>MGKLGAAALRATLRRHPRMVDAGLAALLVLFNVAALEPGDGPVSFLCLLAVHAPLTWRRRWPVPVFWAVFGLAVLVAVAVEVRLEGFYPESVIAVALYTVARYGPRRQLVPIVVAIGVPAVVALFWNGPNWTVAGFIGSALAATILLGLMVRTREAYLAELEERALRLERERDQRARLAVAAERARIARDVHDIVAHNIAVMVALADGAAFAAATSPERATDAMRHVSTTGRQALAEMRRLLGPLRDADDGRAPQPGLDDLDGLIARVRAAGVRVAVTREGTPGDWGPGAGLAVYRIVQEALTNVLKHGGPRATAEVRLRYEDGGVEVEVSDDGSPIAEARPGDGQGVTGMAERAAAYGGDVEAGPRADGPGWRVRARLRPDTREPA</sequence>
<feature type="coiled-coil region" evidence="9">
    <location>
        <begin position="151"/>
        <end position="178"/>
    </location>
</feature>
<evidence type="ECO:0000256" key="4">
    <source>
        <dbReference type="ARBA" id="ARBA00022679"/>
    </source>
</evidence>
<evidence type="ECO:0000256" key="1">
    <source>
        <dbReference type="ARBA" id="ARBA00000085"/>
    </source>
</evidence>
<evidence type="ECO:0000256" key="6">
    <source>
        <dbReference type="ARBA" id="ARBA00022777"/>
    </source>
</evidence>
<dbReference type="CDD" id="cd16917">
    <property type="entry name" value="HATPase_UhpB-NarQ-NarX-like"/>
    <property type="match status" value="1"/>
</dbReference>
<keyword evidence="4" id="KW-0808">Transferase</keyword>
<proteinExistence type="predicted"/>
<feature type="transmembrane region" description="Helical" evidence="11">
    <location>
        <begin position="109"/>
        <end position="126"/>
    </location>
</feature>
<dbReference type="Proteomes" id="UP001144280">
    <property type="component" value="Unassembled WGS sequence"/>
</dbReference>
<dbReference type="InterPro" id="IPR003594">
    <property type="entry name" value="HATPase_dom"/>
</dbReference>
<keyword evidence="8" id="KW-0902">Two-component regulatory system</keyword>
<evidence type="ECO:0000256" key="9">
    <source>
        <dbReference type="SAM" id="Coils"/>
    </source>
</evidence>
<dbReference type="EC" id="2.7.13.3" evidence="2"/>
<comment type="catalytic activity">
    <reaction evidence="1">
        <text>ATP + protein L-histidine = ADP + protein N-phospho-L-histidine.</text>
        <dbReference type="EC" id="2.7.13.3"/>
    </reaction>
</comment>
<name>A0ABQ5QRJ7_9ACTN</name>
<keyword evidence="7" id="KW-0067">ATP-binding</keyword>
<evidence type="ECO:0000256" key="7">
    <source>
        <dbReference type="ARBA" id="ARBA00022840"/>
    </source>
</evidence>
<evidence type="ECO:0000313" key="13">
    <source>
        <dbReference type="EMBL" id="GLH97256.1"/>
    </source>
</evidence>
<dbReference type="Pfam" id="PF23539">
    <property type="entry name" value="DUF7134"/>
    <property type="match status" value="1"/>
</dbReference>
<dbReference type="RefSeq" id="WP_281894946.1">
    <property type="nucleotide sequence ID" value="NZ_BSDI01000009.1"/>
</dbReference>
<feature type="domain" description="Histidine kinase/HSP90-like ATPase" evidence="12">
    <location>
        <begin position="289"/>
        <end position="385"/>
    </location>
</feature>
<evidence type="ECO:0000256" key="5">
    <source>
        <dbReference type="ARBA" id="ARBA00022741"/>
    </source>
</evidence>
<dbReference type="Pfam" id="PF02518">
    <property type="entry name" value="HATPase_c"/>
    <property type="match status" value="1"/>
</dbReference>
<keyword evidence="6 13" id="KW-0418">Kinase</keyword>
<dbReference type="InterPro" id="IPR055558">
    <property type="entry name" value="DUF7134"/>
</dbReference>
<dbReference type="PANTHER" id="PTHR24421:SF10">
    <property type="entry name" value="NITRATE_NITRITE SENSOR PROTEIN NARQ"/>
    <property type="match status" value="1"/>
</dbReference>
<keyword evidence="11" id="KW-0812">Transmembrane</keyword>
<feature type="region of interest" description="Disordered" evidence="10">
    <location>
        <begin position="329"/>
        <end position="387"/>
    </location>
</feature>